<protein>
    <submittedName>
        <fullName evidence="10">Uncharacterized protein</fullName>
    </submittedName>
</protein>
<evidence type="ECO:0000256" key="2">
    <source>
        <dbReference type="ARBA" id="ARBA00022692"/>
    </source>
</evidence>
<dbReference type="PROSITE" id="PS50261">
    <property type="entry name" value="G_PROTEIN_RECEP_F2_4"/>
    <property type="match status" value="1"/>
</dbReference>
<name>A0A7R9AE88_9CRUS</name>
<evidence type="ECO:0000256" key="3">
    <source>
        <dbReference type="ARBA" id="ARBA00022989"/>
    </source>
</evidence>
<evidence type="ECO:0000313" key="11">
    <source>
        <dbReference type="Proteomes" id="UP000677054"/>
    </source>
</evidence>
<dbReference type="GO" id="GO:0005886">
    <property type="term" value="C:plasma membrane"/>
    <property type="evidence" value="ECO:0007669"/>
    <property type="project" value="TreeGrafter"/>
</dbReference>
<dbReference type="Pfam" id="PF01825">
    <property type="entry name" value="GPS"/>
    <property type="match status" value="1"/>
</dbReference>
<dbReference type="Gene3D" id="2.60.220.50">
    <property type="match status" value="1"/>
</dbReference>
<evidence type="ECO:0000256" key="4">
    <source>
        <dbReference type="ARBA" id="ARBA00023136"/>
    </source>
</evidence>
<evidence type="ECO:0000313" key="10">
    <source>
        <dbReference type="EMBL" id="CAD7252617.1"/>
    </source>
</evidence>
<feature type="transmembrane region" description="Helical" evidence="7">
    <location>
        <begin position="391"/>
        <end position="418"/>
    </location>
</feature>
<feature type="transmembrane region" description="Helical" evidence="7">
    <location>
        <begin position="506"/>
        <end position="529"/>
    </location>
</feature>
<keyword evidence="4 7" id="KW-0472">Membrane</keyword>
<keyword evidence="11" id="KW-1185">Reference proteome</keyword>
<evidence type="ECO:0000256" key="7">
    <source>
        <dbReference type="SAM" id="Phobius"/>
    </source>
</evidence>
<dbReference type="EMBL" id="LR904151">
    <property type="protein sequence ID" value="CAD7252617.1"/>
    <property type="molecule type" value="Genomic_DNA"/>
</dbReference>
<feature type="transmembrane region" description="Helical" evidence="7">
    <location>
        <begin position="439"/>
        <end position="460"/>
    </location>
</feature>
<evidence type="ECO:0000259" key="8">
    <source>
        <dbReference type="PROSITE" id="PS50221"/>
    </source>
</evidence>
<evidence type="ECO:0000256" key="1">
    <source>
        <dbReference type="ARBA" id="ARBA00004141"/>
    </source>
</evidence>
<feature type="domain" description="G-protein coupled receptors family 2 profile 2" evidence="9">
    <location>
        <begin position="397"/>
        <end position="651"/>
    </location>
</feature>
<keyword evidence="2 7" id="KW-0812">Transmembrane</keyword>
<evidence type="ECO:0000259" key="9">
    <source>
        <dbReference type="PROSITE" id="PS50261"/>
    </source>
</evidence>
<dbReference type="InterPro" id="IPR000203">
    <property type="entry name" value="GPS"/>
</dbReference>
<dbReference type="InterPro" id="IPR057244">
    <property type="entry name" value="GAIN_B"/>
</dbReference>
<gene>
    <name evidence="10" type="ORF">DSTB1V02_LOCUS12375</name>
</gene>
<keyword evidence="5" id="KW-1015">Disulfide bond</keyword>
<feature type="region of interest" description="Disordered" evidence="6">
    <location>
        <begin position="664"/>
        <end position="684"/>
    </location>
</feature>
<dbReference type="InterPro" id="IPR046338">
    <property type="entry name" value="GAIN_dom_sf"/>
</dbReference>
<feature type="domain" description="GAIN-B" evidence="8">
    <location>
        <begin position="117"/>
        <end position="299"/>
    </location>
</feature>
<dbReference type="Proteomes" id="UP000677054">
    <property type="component" value="Unassembled WGS sequence"/>
</dbReference>
<dbReference type="AlphaFoldDB" id="A0A7R9AE88"/>
<proteinExistence type="predicted"/>
<accession>A0A7R9AE88</accession>
<dbReference type="Gene3D" id="1.20.1070.10">
    <property type="entry name" value="Rhodopsin 7-helix transmembrane proteins"/>
    <property type="match status" value="1"/>
</dbReference>
<feature type="transmembrane region" description="Helical" evidence="7">
    <location>
        <begin position="600"/>
        <end position="621"/>
    </location>
</feature>
<organism evidence="10">
    <name type="scientific">Darwinula stevensoni</name>
    <dbReference type="NCBI Taxonomy" id="69355"/>
    <lineage>
        <taxon>Eukaryota</taxon>
        <taxon>Metazoa</taxon>
        <taxon>Ecdysozoa</taxon>
        <taxon>Arthropoda</taxon>
        <taxon>Crustacea</taxon>
        <taxon>Oligostraca</taxon>
        <taxon>Ostracoda</taxon>
        <taxon>Podocopa</taxon>
        <taxon>Podocopida</taxon>
        <taxon>Darwinulocopina</taxon>
        <taxon>Darwinuloidea</taxon>
        <taxon>Darwinulidae</taxon>
        <taxon>Darwinula</taxon>
    </lineage>
</organism>
<reference evidence="10" key="1">
    <citation type="submission" date="2020-11" db="EMBL/GenBank/DDBJ databases">
        <authorList>
            <person name="Tran Van P."/>
        </authorList>
    </citation>
    <scope>NUCLEOTIDE SEQUENCE</scope>
</reference>
<dbReference type="Pfam" id="PF00002">
    <property type="entry name" value="7tm_2"/>
    <property type="match status" value="1"/>
</dbReference>
<dbReference type="GO" id="GO:0007166">
    <property type="term" value="P:cell surface receptor signaling pathway"/>
    <property type="evidence" value="ECO:0007669"/>
    <property type="project" value="InterPro"/>
</dbReference>
<dbReference type="OrthoDB" id="6359515at2759"/>
<dbReference type="PANTHER" id="PTHR12011">
    <property type="entry name" value="ADHESION G-PROTEIN COUPLED RECEPTOR"/>
    <property type="match status" value="1"/>
</dbReference>
<dbReference type="PANTHER" id="PTHR12011:SF347">
    <property type="entry name" value="FI21270P1-RELATED"/>
    <property type="match status" value="1"/>
</dbReference>
<dbReference type="InterPro" id="IPR000832">
    <property type="entry name" value="GPCR_2_secretin-like"/>
</dbReference>
<evidence type="ECO:0000256" key="6">
    <source>
        <dbReference type="SAM" id="MobiDB-lite"/>
    </source>
</evidence>
<dbReference type="PROSITE" id="PS50221">
    <property type="entry name" value="GAIN_B"/>
    <property type="match status" value="1"/>
</dbReference>
<evidence type="ECO:0000256" key="5">
    <source>
        <dbReference type="ARBA" id="ARBA00023157"/>
    </source>
</evidence>
<dbReference type="EMBL" id="CAJPEV010004634">
    <property type="protein sequence ID" value="CAG0902097.1"/>
    <property type="molecule type" value="Genomic_DNA"/>
</dbReference>
<dbReference type="SMART" id="SM00303">
    <property type="entry name" value="GPS"/>
    <property type="match status" value="1"/>
</dbReference>
<keyword evidence="3 7" id="KW-1133">Transmembrane helix</keyword>
<dbReference type="PRINTS" id="PR00249">
    <property type="entry name" value="GPCRSECRETIN"/>
</dbReference>
<dbReference type="InterPro" id="IPR017981">
    <property type="entry name" value="GPCR_2-like_7TM"/>
</dbReference>
<sequence>MQLNETNALETLNGLTSGMQSEENLSGDEIETIVEFLGPLLDAFLDGLEGGLGDSSDPLEFLRSLTVAVDLTLDAFQGWLDIATGNRSVTFSSLTETMARAGLEVAFFMLERFEVELAFNMSRKHLVVEAWGKPKDSGSFVFPNGRGHTYAVLPDGFQDQLGGGVHYFVVGVLYSVDDLNELLPGDRASFGGKKRTNSLVLSLAVRNDRPLELHDPLRLTFRNEEPASDPPYREVWRELHEGERPTFAKRSHRCTFWNVEDEHWDDEGCRAVSSNRDETVCECGHLTNFAVLMDLHSYVGRSTALEASTISLSCLSIVGLVLALVTFFTTDAKFVLAFGRFQISIVPFCPRFPAYVEQKRGQVESAGVEQTPVPLPPGGASVPSPPDGPTILPFLSGCAASGVVLHYLFLSAFTWMALEGMFVYRQLVRVFPTGVNIPVWTYLLAGYGLPGLVVLVTKAVSFLTDARGYGDGELYDFTFSCRPKQCGTSMAALGILCSCWLSSPHYIWAFAGPVLVIVVANTIFMILALRNATGSGNVGRSVRRQSRSVRFRLESLRLYRYAFLALMRELAVDAALHSGNIFKFSRPSYYRDPDIGARRFVKSTFTLTCLLGIGWIFGFFYMEVTPVFAYVFTILNASQARPLGRLEHALRRGVGEGMLTAKAATDSGDASGPVPATLVTPQSS</sequence>
<dbReference type="GO" id="GO:0004930">
    <property type="term" value="F:G protein-coupled receptor activity"/>
    <property type="evidence" value="ECO:0007669"/>
    <property type="project" value="InterPro"/>
</dbReference>
<comment type="subcellular location">
    <subcellularLocation>
        <location evidence="1">Membrane</location>
        <topology evidence="1">Multi-pass membrane protein</topology>
    </subcellularLocation>
</comment>
<feature type="transmembrane region" description="Helical" evidence="7">
    <location>
        <begin position="310"/>
        <end position="329"/>
    </location>
</feature>